<evidence type="ECO:0000313" key="1">
    <source>
        <dbReference type="Proteomes" id="UP000887579"/>
    </source>
</evidence>
<organism evidence="1 2">
    <name type="scientific">Panagrolaimus sp. ES5</name>
    <dbReference type="NCBI Taxonomy" id="591445"/>
    <lineage>
        <taxon>Eukaryota</taxon>
        <taxon>Metazoa</taxon>
        <taxon>Ecdysozoa</taxon>
        <taxon>Nematoda</taxon>
        <taxon>Chromadorea</taxon>
        <taxon>Rhabditida</taxon>
        <taxon>Tylenchina</taxon>
        <taxon>Panagrolaimomorpha</taxon>
        <taxon>Panagrolaimoidea</taxon>
        <taxon>Panagrolaimidae</taxon>
        <taxon>Panagrolaimus</taxon>
    </lineage>
</organism>
<proteinExistence type="predicted"/>
<name>A0AC34GWE1_9BILA</name>
<sequence length="189" mass="21546">MSLINLLTFLLLLLLPEPCNAFDWGDFHKLAVVFGTILGFGLGFGAIVVVMYFACMRPFFNNVKEEVVQTHRTWHPWPIGSVRWQLQQLVRSGRSNEGRTQFTPMSNEKQKVTNAQNLNVPALQSTFPSNYSYPNTKLGDEIPIIRATDYSAAFDPFQQYPSQQSGGNYLFQERIDRPTYFTPSPDSKL</sequence>
<reference evidence="2" key="1">
    <citation type="submission" date="2022-11" db="UniProtKB">
        <authorList>
            <consortium name="WormBaseParasite"/>
        </authorList>
    </citation>
    <scope>IDENTIFICATION</scope>
</reference>
<evidence type="ECO:0000313" key="2">
    <source>
        <dbReference type="WBParaSite" id="ES5_v2.g9128.t1"/>
    </source>
</evidence>
<dbReference type="Proteomes" id="UP000887579">
    <property type="component" value="Unplaced"/>
</dbReference>
<accession>A0AC34GWE1</accession>
<protein>
    <submittedName>
        <fullName evidence="2">Uncharacterized protein</fullName>
    </submittedName>
</protein>
<dbReference type="WBParaSite" id="ES5_v2.g9128.t1">
    <property type="protein sequence ID" value="ES5_v2.g9128.t1"/>
    <property type="gene ID" value="ES5_v2.g9128"/>
</dbReference>